<evidence type="ECO:0000313" key="3">
    <source>
        <dbReference type="Proteomes" id="UP001154061"/>
    </source>
</evidence>
<feature type="compositionally biased region" description="Acidic residues" evidence="1">
    <location>
        <begin position="1"/>
        <end position="11"/>
    </location>
</feature>
<comment type="caution">
    <text evidence="2">The sequence shown here is derived from an EMBL/GenBank/DDBJ whole genome shotgun (WGS) entry which is preliminary data.</text>
</comment>
<keyword evidence="3" id="KW-1185">Reference proteome</keyword>
<name>A0A9Q4Q3B6_9EURY</name>
<evidence type="ECO:0008006" key="4">
    <source>
        <dbReference type="Google" id="ProtNLM"/>
    </source>
</evidence>
<dbReference type="AlphaFoldDB" id="A0A9Q4Q3B6"/>
<feature type="region of interest" description="Disordered" evidence="1">
    <location>
        <begin position="1"/>
        <end position="36"/>
    </location>
</feature>
<organism evidence="2 3">
    <name type="scientific">Natrinema salsiterrestre</name>
    <dbReference type="NCBI Taxonomy" id="2950540"/>
    <lineage>
        <taxon>Archaea</taxon>
        <taxon>Methanobacteriati</taxon>
        <taxon>Methanobacteriota</taxon>
        <taxon>Stenosarchaea group</taxon>
        <taxon>Halobacteria</taxon>
        <taxon>Halobacteriales</taxon>
        <taxon>Natrialbaceae</taxon>
        <taxon>Natrinema</taxon>
    </lineage>
</organism>
<evidence type="ECO:0000313" key="2">
    <source>
        <dbReference type="EMBL" id="MDF9745952.1"/>
    </source>
</evidence>
<protein>
    <recommendedName>
        <fullName evidence="4">Small CPxCG-related zinc finger protein</fullName>
    </recommendedName>
</protein>
<gene>
    <name evidence="2" type="ORF">NDI89_10200</name>
</gene>
<dbReference type="EMBL" id="JAMQOT010000003">
    <property type="protein sequence ID" value="MDF9745952.1"/>
    <property type="molecule type" value="Genomic_DNA"/>
</dbReference>
<evidence type="ECO:0000256" key="1">
    <source>
        <dbReference type="SAM" id="MobiDB-lite"/>
    </source>
</evidence>
<dbReference type="RefSeq" id="WP_277521472.1">
    <property type="nucleotide sequence ID" value="NZ_JAMQOT010000003.1"/>
</dbReference>
<dbReference type="Proteomes" id="UP001154061">
    <property type="component" value="Unassembled WGS sequence"/>
</dbReference>
<reference evidence="2" key="1">
    <citation type="submission" date="2022-06" db="EMBL/GenBank/DDBJ databases">
        <title>Natrinema sp. a new haloarchaeum isolate from saline soil.</title>
        <authorList>
            <person name="Strakova D."/>
            <person name="Galisteo C."/>
            <person name="Sanchez-Porro C."/>
            <person name="Ventosa A."/>
        </authorList>
    </citation>
    <scope>NUCLEOTIDE SEQUENCE</scope>
    <source>
        <strain evidence="2">S1CR25-10</strain>
    </source>
</reference>
<sequence length="72" mass="7414">MSDKDEEDGDPSADPSSTAARNSPAGRDPPRCPRCDTPIGLVVSYGPITHEASPCGCPVSAAVLEGIEDDTE</sequence>
<proteinExistence type="predicted"/>
<accession>A0A9Q4Q3B6</accession>